<keyword evidence="1" id="KW-1133">Transmembrane helix</keyword>
<feature type="domain" description="TadE-like" evidence="2">
    <location>
        <begin position="8"/>
        <end position="50"/>
    </location>
</feature>
<dbReference type="InterPro" id="IPR012495">
    <property type="entry name" value="TadE-like_dom"/>
</dbReference>
<protein>
    <recommendedName>
        <fullName evidence="2">TadE-like domain-containing protein</fullName>
    </recommendedName>
</protein>
<evidence type="ECO:0000313" key="3">
    <source>
        <dbReference type="EMBL" id="CAA9352073.1"/>
    </source>
</evidence>
<name>A0A6J4M7I4_9ACTN</name>
<keyword evidence="1" id="KW-0472">Membrane</keyword>
<feature type="transmembrane region" description="Helical" evidence="1">
    <location>
        <begin position="14"/>
        <end position="35"/>
    </location>
</feature>
<evidence type="ECO:0000256" key="1">
    <source>
        <dbReference type="SAM" id="Phobius"/>
    </source>
</evidence>
<keyword evidence="1" id="KW-0812">Transmembrane</keyword>
<reference evidence="3" key="1">
    <citation type="submission" date="2020-02" db="EMBL/GenBank/DDBJ databases">
        <authorList>
            <person name="Meier V. D."/>
        </authorList>
    </citation>
    <scope>NUCLEOTIDE SEQUENCE</scope>
    <source>
        <strain evidence="3">AVDCRST_MAG16</strain>
    </source>
</reference>
<dbReference type="EMBL" id="CADCUE010000227">
    <property type="protein sequence ID" value="CAA9352073.1"/>
    <property type="molecule type" value="Genomic_DNA"/>
</dbReference>
<accession>A0A6J4M7I4</accession>
<gene>
    <name evidence="3" type="ORF">AVDCRST_MAG16-2427</name>
</gene>
<proteinExistence type="predicted"/>
<dbReference type="AlphaFoldDB" id="A0A6J4M7I4"/>
<dbReference type="Pfam" id="PF07811">
    <property type="entry name" value="TadE"/>
    <property type="match status" value="1"/>
</dbReference>
<sequence>MTPVPDRGNSTVEFTLVSVLVLLLFLVVLQVGFLLHTRNVLVAAAQEGARYGANADRGPADAERRALEVVGDALSPAVAARLDRPRAVVVEVDGARVMEVTLAGPAPLVLLPAGPVRLTVQGHALEEG</sequence>
<evidence type="ECO:0000259" key="2">
    <source>
        <dbReference type="Pfam" id="PF07811"/>
    </source>
</evidence>
<organism evidence="3">
    <name type="scientific">uncultured Frankineae bacterium</name>
    <dbReference type="NCBI Taxonomy" id="437475"/>
    <lineage>
        <taxon>Bacteria</taxon>
        <taxon>Bacillati</taxon>
        <taxon>Actinomycetota</taxon>
        <taxon>Actinomycetes</taxon>
        <taxon>Frankiales</taxon>
        <taxon>environmental samples</taxon>
    </lineage>
</organism>